<dbReference type="Pfam" id="PF07883">
    <property type="entry name" value="Cupin_2"/>
    <property type="match status" value="1"/>
</dbReference>
<evidence type="ECO:0000256" key="1">
    <source>
        <dbReference type="SAM" id="SignalP"/>
    </source>
</evidence>
<dbReference type="PANTHER" id="PTHR33570">
    <property type="entry name" value="4-CARBOXYMUCONOLACTONE DECARBOXYLASE FAMILY PROTEIN"/>
    <property type="match status" value="1"/>
</dbReference>
<sequence>MKGQTIAAAALSLLPLLIWKSTQAQAQAQAQPRASVAPPLMQKVAPDLARYTDDVLFGTVWERPGLAKRDRSLVTVTTLIATGRTGPLQGHAGRALDNGVTPRQLSGLVTHLAFYCGWPSAVAALEPLDALFKARGIDTATLKDARALLPAPADDAQRAAAVKAALAGTAPALADLTNDVLFADLWRNPALSPRDRSLVTVAALAATGASDQLDFHLGLAQRNGLSRAELAEAITHLAFYAGWPKAMAAAGRLAKADGADDAPADPLIAFRPGQEPTRGPADRFTGVVTVTSPFKGNGGSQLAGATVRFEPGARSNWHSHASGQLLVVTQGEGRVQNDGGPVRILRPGDVVWTAPGVRHWHGAAPNAAMTHVALSEGGAVTWMEPVADATHQGSPVE</sequence>
<keyword evidence="1" id="KW-0732">Signal</keyword>
<comment type="caution">
    <text evidence="4">The sequence shown here is derived from an EMBL/GenBank/DDBJ whole genome shotgun (WGS) entry which is preliminary data.</text>
</comment>
<dbReference type="InterPro" id="IPR047263">
    <property type="entry name" value="HNL-like_cupin"/>
</dbReference>
<dbReference type="SUPFAM" id="SSF51182">
    <property type="entry name" value="RmlC-like cupins"/>
    <property type="match status" value="1"/>
</dbReference>
<dbReference type="InterPro" id="IPR013096">
    <property type="entry name" value="Cupin_2"/>
</dbReference>
<keyword evidence="5" id="KW-1185">Reference proteome</keyword>
<dbReference type="CDD" id="cd02233">
    <property type="entry name" value="cupin_HNL-like"/>
    <property type="match status" value="1"/>
</dbReference>
<evidence type="ECO:0000313" key="5">
    <source>
        <dbReference type="Proteomes" id="UP001185984"/>
    </source>
</evidence>
<feature type="domain" description="Cupin type-2" evidence="3">
    <location>
        <begin position="306"/>
        <end position="365"/>
    </location>
</feature>
<dbReference type="Gene3D" id="2.60.120.10">
    <property type="entry name" value="Jelly Rolls"/>
    <property type="match status" value="1"/>
</dbReference>
<proteinExistence type="predicted"/>
<feature type="domain" description="Carboxymuconolactone decarboxylase-like" evidence="2">
    <location>
        <begin position="46"/>
        <end position="129"/>
    </location>
</feature>
<name>A0ABU3ZZP1_9SPHN</name>
<dbReference type="SUPFAM" id="SSF69118">
    <property type="entry name" value="AhpD-like"/>
    <property type="match status" value="2"/>
</dbReference>
<dbReference type="RefSeq" id="WP_317517627.1">
    <property type="nucleotide sequence ID" value="NZ_JAPTHD010000007.1"/>
</dbReference>
<organism evidence="4 5">
    <name type="scientific">Sphingobium naphthae</name>
    <dbReference type="NCBI Taxonomy" id="1886786"/>
    <lineage>
        <taxon>Bacteria</taxon>
        <taxon>Pseudomonadati</taxon>
        <taxon>Pseudomonadota</taxon>
        <taxon>Alphaproteobacteria</taxon>
        <taxon>Sphingomonadales</taxon>
        <taxon>Sphingomonadaceae</taxon>
        <taxon>Sphingobium</taxon>
    </lineage>
</organism>
<dbReference type="Pfam" id="PF02627">
    <property type="entry name" value="CMD"/>
    <property type="match status" value="2"/>
</dbReference>
<feature type="chain" id="PRO_5045607815" evidence="1">
    <location>
        <begin position="27"/>
        <end position="397"/>
    </location>
</feature>
<protein>
    <submittedName>
        <fullName evidence="4">Carboxymuconolactone decarboxylase family protein</fullName>
    </submittedName>
</protein>
<dbReference type="Proteomes" id="UP001185984">
    <property type="component" value="Unassembled WGS sequence"/>
</dbReference>
<dbReference type="Gene3D" id="1.20.1290.10">
    <property type="entry name" value="AhpD-like"/>
    <property type="match status" value="1"/>
</dbReference>
<dbReference type="InterPro" id="IPR014710">
    <property type="entry name" value="RmlC-like_jellyroll"/>
</dbReference>
<feature type="domain" description="Carboxymuconolactone decarboxylase-like" evidence="2">
    <location>
        <begin position="171"/>
        <end position="251"/>
    </location>
</feature>
<dbReference type="InterPro" id="IPR029032">
    <property type="entry name" value="AhpD-like"/>
</dbReference>
<dbReference type="InterPro" id="IPR011051">
    <property type="entry name" value="RmlC_Cupin_sf"/>
</dbReference>
<accession>A0ABU3ZZP1</accession>
<reference evidence="5" key="1">
    <citation type="journal article" date="2022" name="J Environ Chem Eng">
        <title>Biodegradation of petroleum oil using a constructed nonpathogenic and heavy metal-tolerant bacterial consortium isolated from marine sponges.</title>
        <authorList>
            <person name="Dechsakulwatana C."/>
            <person name="Rungsihiranrut A."/>
            <person name="Muangchinda C."/>
            <person name="Ningthoujam R."/>
            <person name="Klankeo P."/>
            <person name="Pinyakong O."/>
        </authorList>
    </citation>
    <scope>NUCLEOTIDE SEQUENCE [LARGE SCALE GENOMIC DNA]</scope>
    <source>
        <strain evidence="5">MO2-4</strain>
    </source>
</reference>
<dbReference type="PANTHER" id="PTHR33570:SF9">
    <property type="entry name" value="BLL4600 PROTEIN"/>
    <property type="match status" value="1"/>
</dbReference>
<dbReference type="InterPro" id="IPR052512">
    <property type="entry name" value="4CMD/NDH-1_regulator"/>
</dbReference>
<evidence type="ECO:0000259" key="3">
    <source>
        <dbReference type="Pfam" id="PF07883"/>
    </source>
</evidence>
<dbReference type="EMBL" id="JAPTHD010000007">
    <property type="protein sequence ID" value="MDV5824983.1"/>
    <property type="molecule type" value="Genomic_DNA"/>
</dbReference>
<evidence type="ECO:0000313" key="4">
    <source>
        <dbReference type="EMBL" id="MDV5824983.1"/>
    </source>
</evidence>
<gene>
    <name evidence="4" type="ORF">O0R41_15360</name>
</gene>
<feature type="signal peptide" evidence="1">
    <location>
        <begin position="1"/>
        <end position="26"/>
    </location>
</feature>
<dbReference type="InterPro" id="IPR003779">
    <property type="entry name" value="CMD-like"/>
</dbReference>
<evidence type="ECO:0000259" key="2">
    <source>
        <dbReference type="Pfam" id="PF02627"/>
    </source>
</evidence>